<keyword evidence="3" id="KW-1185">Reference proteome</keyword>
<accession>A0AAE1N6J6</accession>
<dbReference type="PANTHER" id="PTHR11468:SF28">
    <property type="entry name" value="ALPHA-GLUCAN PHOSPHORYLASE 1"/>
    <property type="match status" value="1"/>
</dbReference>
<dbReference type="SUPFAM" id="SSF53756">
    <property type="entry name" value="UDP-Glycosyltransferase/glycogen phosphorylase"/>
    <property type="match status" value="1"/>
</dbReference>
<proteinExistence type="inferred from homology"/>
<dbReference type="PANTHER" id="PTHR11468">
    <property type="entry name" value="GLYCOGEN PHOSPHORYLASE"/>
    <property type="match status" value="1"/>
</dbReference>
<dbReference type="GO" id="GO:0005737">
    <property type="term" value="C:cytoplasm"/>
    <property type="evidence" value="ECO:0007669"/>
    <property type="project" value="TreeGrafter"/>
</dbReference>
<protein>
    <submittedName>
        <fullName evidence="2">Uncharacterized protein</fullName>
    </submittedName>
</protein>
<dbReference type="AlphaFoldDB" id="A0AAE1N6J6"/>
<sequence length="73" mass="8489">MHKILFAYFRNNNERRNATFDYYESLNVKQTYYLSMEFIQGRVMLNAIGNLKLNGPNAEALSKLGHKLEDVAC</sequence>
<evidence type="ECO:0000313" key="2">
    <source>
        <dbReference type="EMBL" id="KAK4284318.1"/>
    </source>
</evidence>
<organism evidence="2 3">
    <name type="scientific">Acacia crassicarpa</name>
    <name type="common">northern wattle</name>
    <dbReference type="NCBI Taxonomy" id="499986"/>
    <lineage>
        <taxon>Eukaryota</taxon>
        <taxon>Viridiplantae</taxon>
        <taxon>Streptophyta</taxon>
        <taxon>Embryophyta</taxon>
        <taxon>Tracheophyta</taxon>
        <taxon>Spermatophyta</taxon>
        <taxon>Magnoliopsida</taxon>
        <taxon>eudicotyledons</taxon>
        <taxon>Gunneridae</taxon>
        <taxon>Pentapetalae</taxon>
        <taxon>rosids</taxon>
        <taxon>fabids</taxon>
        <taxon>Fabales</taxon>
        <taxon>Fabaceae</taxon>
        <taxon>Caesalpinioideae</taxon>
        <taxon>mimosoid clade</taxon>
        <taxon>Acacieae</taxon>
        <taxon>Acacia</taxon>
    </lineage>
</organism>
<dbReference type="EMBL" id="JAWXYG010000001">
    <property type="protein sequence ID" value="KAK4284318.1"/>
    <property type="molecule type" value="Genomic_DNA"/>
</dbReference>
<dbReference type="Proteomes" id="UP001293593">
    <property type="component" value="Unassembled WGS sequence"/>
</dbReference>
<reference evidence="2" key="1">
    <citation type="submission" date="2023-10" db="EMBL/GenBank/DDBJ databases">
        <title>Chromosome-level genome of the transformable northern wattle, Acacia crassicarpa.</title>
        <authorList>
            <person name="Massaro I."/>
            <person name="Sinha N.R."/>
            <person name="Poethig S."/>
            <person name="Leichty A.R."/>
        </authorList>
    </citation>
    <scope>NUCLEOTIDE SEQUENCE</scope>
    <source>
        <strain evidence="2">Acra3RX</strain>
        <tissue evidence="2">Leaf</tissue>
    </source>
</reference>
<dbReference type="GO" id="GO:0005980">
    <property type="term" value="P:glycogen catabolic process"/>
    <property type="evidence" value="ECO:0007669"/>
    <property type="project" value="TreeGrafter"/>
</dbReference>
<dbReference type="Gene3D" id="3.40.50.2000">
    <property type="entry name" value="Glycogen Phosphorylase B"/>
    <property type="match status" value="1"/>
</dbReference>
<dbReference type="InterPro" id="IPR000811">
    <property type="entry name" value="Glyco_trans_35"/>
</dbReference>
<dbReference type="GO" id="GO:0030170">
    <property type="term" value="F:pyridoxal phosphate binding"/>
    <property type="evidence" value="ECO:0007669"/>
    <property type="project" value="TreeGrafter"/>
</dbReference>
<dbReference type="GO" id="GO:0008184">
    <property type="term" value="F:glycogen phosphorylase activity"/>
    <property type="evidence" value="ECO:0007669"/>
    <property type="project" value="InterPro"/>
</dbReference>
<gene>
    <name evidence="2" type="ORF">QN277_001170</name>
</gene>
<name>A0AAE1N6J6_9FABA</name>
<evidence type="ECO:0000256" key="1">
    <source>
        <dbReference type="ARBA" id="ARBA00006047"/>
    </source>
</evidence>
<comment type="similarity">
    <text evidence="1">Belongs to the glycogen phosphorylase family.</text>
</comment>
<evidence type="ECO:0000313" key="3">
    <source>
        <dbReference type="Proteomes" id="UP001293593"/>
    </source>
</evidence>
<comment type="caution">
    <text evidence="2">The sequence shown here is derived from an EMBL/GenBank/DDBJ whole genome shotgun (WGS) entry which is preliminary data.</text>
</comment>